<dbReference type="Gene3D" id="3.40.50.300">
    <property type="entry name" value="P-loop containing nucleotide triphosphate hydrolases"/>
    <property type="match status" value="1"/>
</dbReference>
<dbReference type="GO" id="GO:0005525">
    <property type="term" value="F:GTP binding"/>
    <property type="evidence" value="ECO:0007669"/>
    <property type="project" value="UniProtKB-UniRule"/>
</dbReference>
<dbReference type="PROSITE" id="PS00301">
    <property type="entry name" value="G_TR_1"/>
    <property type="match status" value="1"/>
</dbReference>
<dbReference type="GO" id="GO:0003924">
    <property type="term" value="F:GTPase activity"/>
    <property type="evidence" value="ECO:0007669"/>
    <property type="project" value="InterPro"/>
</dbReference>
<evidence type="ECO:0000256" key="4">
    <source>
        <dbReference type="ARBA" id="ARBA00022741"/>
    </source>
</evidence>
<dbReference type="InterPro" id="IPR053905">
    <property type="entry name" value="EF-G-like_DII"/>
</dbReference>
<dbReference type="InterPro" id="IPR027417">
    <property type="entry name" value="P-loop_NTPase"/>
</dbReference>
<comment type="caution">
    <text evidence="10">The sequence shown here is derived from an EMBL/GenBank/DDBJ whole genome shotgun (WGS) entry which is preliminary data.</text>
</comment>
<dbReference type="AlphaFoldDB" id="A0A5C6CGN7"/>
<dbReference type="PANTHER" id="PTHR43556">
    <property type="entry name" value="PEPTIDE CHAIN RELEASE FACTOR RF3"/>
    <property type="match status" value="1"/>
</dbReference>
<dbReference type="Proteomes" id="UP000316304">
    <property type="component" value="Unassembled WGS sequence"/>
</dbReference>
<feature type="binding site" evidence="7">
    <location>
        <begin position="35"/>
        <end position="42"/>
    </location>
    <ligand>
        <name>GTP</name>
        <dbReference type="ChEBI" id="CHEBI:37565"/>
    </ligand>
</feature>
<dbReference type="PRINTS" id="PR00315">
    <property type="entry name" value="ELONGATNFCT"/>
</dbReference>
<evidence type="ECO:0000256" key="8">
    <source>
        <dbReference type="NCBIfam" id="TIGR00503"/>
    </source>
</evidence>
<dbReference type="InterPro" id="IPR005225">
    <property type="entry name" value="Small_GTP-bd"/>
</dbReference>
<dbReference type="InterPro" id="IPR035647">
    <property type="entry name" value="EFG_III/V"/>
</dbReference>
<reference evidence="10 11" key="1">
    <citation type="submission" date="2019-02" db="EMBL/GenBank/DDBJ databases">
        <title>Deep-cultivation of Planctomycetes and their phenomic and genomic characterization uncovers novel biology.</title>
        <authorList>
            <person name="Wiegand S."/>
            <person name="Jogler M."/>
            <person name="Boedeker C."/>
            <person name="Pinto D."/>
            <person name="Vollmers J."/>
            <person name="Rivas-Marin E."/>
            <person name="Kohn T."/>
            <person name="Peeters S.H."/>
            <person name="Heuer A."/>
            <person name="Rast P."/>
            <person name="Oberbeckmann S."/>
            <person name="Bunk B."/>
            <person name="Jeske O."/>
            <person name="Meyerdierks A."/>
            <person name="Storesund J.E."/>
            <person name="Kallscheuer N."/>
            <person name="Luecker S."/>
            <person name="Lage O.M."/>
            <person name="Pohl T."/>
            <person name="Merkel B.J."/>
            <person name="Hornburger P."/>
            <person name="Mueller R.-W."/>
            <person name="Bruemmer F."/>
            <person name="Labrenz M."/>
            <person name="Spormann A.M."/>
            <person name="Op Den Camp H."/>
            <person name="Overmann J."/>
            <person name="Amann R."/>
            <person name="Jetten M.S.M."/>
            <person name="Mascher T."/>
            <person name="Medema M.H."/>
            <person name="Devos D.P."/>
            <person name="Kaster A.-K."/>
            <person name="Ovreas L."/>
            <person name="Rohde M."/>
            <person name="Galperin M.Y."/>
            <person name="Jogler C."/>
        </authorList>
    </citation>
    <scope>NUCLEOTIDE SEQUENCE [LARGE SCALE GENOMIC DNA]</scope>
    <source>
        <strain evidence="10 11">Pla52o</strain>
    </source>
</reference>
<evidence type="ECO:0000256" key="7">
    <source>
        <dbReference type="HAMAP-Rule" id="MF_00072"/>
    </source>
</evidence>
<evidence type="ECO:0000259" key="9">
    <source>
        <dbReference type="PROSITE" id="PS51722"/>
    </source>
</evidence>
<dbReference type="NCBIfam" id="NF001964">
    <property type="entry name" value="PRK00741.1"/>
    <property type="match status" value="1"/>
</dbReference>
<dbReference type="HAMAP" id="MF_00072">
    <property type="entry name" value="Rel_fac_3"/>
    <property type="match status" value="1"/>
</dbReference>
<organism evidence="10 11">
    <name type="scientific">Novipirellula galeiformis</name>
    <dbReference type="NCBI Taxonomy" id="2528004"/>
    <lineage>
        <taxon>Bacteria</taxon>
        <taxon>Pseudomonadati</taxon>
        <taxon>Planctomycetota</taxon>
        <taxon>Planctomycetia</taxon>
        <taxon>Pirellulales</taxon>
        <taxon>Pirellulaceae</taxon>
        <taxon>Novipirellula</taxon>
    </lineage>
</organism>
<proteinExistence type="inferred from homology"/>
<dbReference type="Gene3D" id="3.30.70.3280">
    <property type="entry name" value="Peptide chain release factor 3, domain III"/>
    <property type="match status" value="1"/>
</dbReference>
<dbReference type="InterPro" id="IPR004548">
    <property type="entry name" value="PrfC"/>
</dbReference>
<dbReference type="SUPFAM" id="SSF54980">
    <property type="entry name" value="EF-G C-terminal domain-like"/>
    <property type="match status" value="1"/>
</dbReference>
<dbReference type="PROSITE" id="PS51722">
    <property type="entry name" value="G_TR_2"/>
    <property type="match status" value="1"/>
</dbReference>
<feature type="domain" description="Tr-type G" evidence="9">
    <location>
        <begin position="26"/>
        <end position="295"/>
    </location>
</feature>
<dbReference type="NCBIfam" id="TIGR00231">
    <property type="entry name" value="small_GTP"/>
    <property type="match status" value="1"/>
</dbReference>
<evidence type="ECO:0000313" key="11">
    <source>
        <dbReference type="Proteomes" id="UP000316304"/>
    </source>
</evidence>
<dbReference type="InterPro" id="IPR009000">
    <property type="entry name" value="Transl_B-barrel_sf"/>
</dbReference>
<dbReference type="Gene3D" id="2.40.30.10">
    <property type="entry name" value="Translation factors"/>
    <property type="match status" value="1"/>
</dbReference>
<dbReference type="SUPFAM" id="SSF52540">
    <property type="entry name" value="P-loop containing nucleoside triphosphate hydrolases"/>
    <property type="match status" value="1"/>
</dbReference>
<evidence type="ECO:0000256" key="1">
    <source>
        <dbReference type="ARBA" id="ARBA00004496"/>
    </source>
</evidence>
<comment type="function">
    <text evidence="7">Increases the formation of ribosomal termination complexes and stimulates activities of RF-1 and RF-2. It binds guanine nucleotides and has strong preference for UGA stop codons. It may interact directly with the ribosome. The stimulation of RF-1 and RF-2 is significantly reduced by GTP and GDP, but not by GMP.</text>
</comment>
<feature type="binding site" evidence="7">
    <location>
        <begin position="157"/>
        <end position="160"/>
    </location>
    <ligand>
        <name>GTP</name>
        <dbReference type="ChEBI" id="CHEBI:37565"/>
    </ligand>
</feature>
<gene>
    <name evidence="7 10" type="primary">prfC</name>
    <name evidence="10" type="ORF">Pla52o_34620</name>
</gene>
<name>A0A5C6CGN7_9BACT</name>
<dbReference type="PANTHER" id="PTHR43556:SF2">
    <property type="entry name" value="PEPTIDE CHAIN RELEASE FACTOR RF3"/>
    <property type="match status" value="1"/>
</dbReference>
<comment type="similarity">
    <text evidence="2 7">Belongs to the TRAFAC class translation factor GTPase superfamily. Classic translation factor GTPase family. PrfC subfamily.</text>
</comment>
<dbReference type="OrthoDB" id="9804431at2"/>
<protein>
    <recommendedName>
        <fullName evidence="7 8">Peptide chain release factor 3</fullName>
        <shortName evidence="7">RF-3</shortName>
    </recommendedName>
</protein>
<evidence type="ECO:0000313" key="10">
    <source>
        <dbReference type="EMBL" id="TWU22406.1"/>
    </source>
</evidence>
<dbReference type="InterPro" id="IPR000795">
    <property type="entry name" value="T_Tr_GTP-bd_dom"/>
</dbReference>
<dbReference type="GO" id="GO:0016150">
    <property type="term" value="F:translation release factor activity, codon nonspecific"/>
    <property type="evidence" value="ECO:0007669"/>
    <property type="project" value="TreeGrafter"/>
</dbReference>
<comment type="subcellular location">
    <subcellularLocation>
        <location evidence="1 7">Cytoplasm</location>
    </subcellularLocation>
</comment>
<feature type="binding site" evidence="7">
    <location>
        <begin position="103"/>
        <end position="107"/>
    </location>
    <ligand>
        <name>GTP</name>
        <dbReference type="ChEBI" id="CHEBI:37565"/>
    </ligand>
</feature>
<evidence type="ECO:0000256" key="5">
    <source>
        <dbReference type="ARBA" id="ARBA00022917"/>
    </source>
</evidence>
<dbReference type="Pfam" id="PF22042">
    <property type="entry name" value="EF-G_D2"/>
    <property type="match status" value="1"/>
</dbReference>
<dbReference type="GO" id="GO:0006449">
    <property type="term" value="P:regulation of translational termination"/>
    <property type="evidence" value="ECO:0007669"/>
    <property type="project" value="UniProtKB-UniRule"/>
</dbReference>
<evidence type="ECO:0000256" key="6">
    <source>
        <dbReference type="ARBA" id="ARBA00023134"/>
    </source>
</evidence>
<keyword evidence="11" id="KW-1185">Reference proteome</keyword>
<dbReference type="InterPro" id="IPR032090">
    <property type="entry name" value="RF3_C"/>
</dbReference>
<dbReference type="InterPro" id="IPR031157">
    <property type="entry name" value="G_TR_CS"/>
</dbReference>
<accession>A0A5C6CGN7</accession>
<evidence type="ECO:0000256" key="3">
    <source>
        <dbReference type="ARBA" id="ARBA00022490"/>
    </source>
</evidence>
<dbReference type="InterPro" id="IPR038467">
    <property type="entry name" value="RF3_dom_3_sf"/>
</dbReference>
<dbReference type="RefSeq" id="WP_146595574.1">
    <property type="nucleotide sequence ID" value="NZ_SJPT01000005.1"/>
</dbReference>
<dbReference type="Pfam" id="PF16658">
    <property type="entry name" value="RF3_C"/>
    <property type="match status" value="1"/>
</dbReference>
<sequence>MSTLPTRPSTVARSAQSIAEIETQRLRRRTFAIISHPDAGKTTLTEKLLLFGNSIEIAGAVRGRKSERTAKSDWMEMEQERGISVSSTALTFEFAGAQVNLLDTPGHHDFSEDTYRTLMAADAAVMVIDLAKGIESQTEKLFRVCALRKIPVLTFVNKVDRRGRSPLEILDEIERKFSIEPVPQNWPLGSGEDFRGFVDLHNDSVHLFDEHRANRRISSKVVSWSDLESIQPAIRPDLIDATGEEVELVRMAGASLERSQFLGGAQTPVFFGSALTNFGIEHFLHGFLKLCPPPGSRQTPEQRPAEPSSNFSGFIFKIQANLDPRHRDRVAFLRVCNGMFERDMEVTIARSMKKIRLSRAFRIFGQDRQTIEEAYPGDIIGLVCPGEFRLGDTLCQNEIVHQEGLPQFSPEFFAVLDCTDTARRKQFDRGLKQLIEEGAIQVFHDAHAKRRENLLAAVGELQFDVVRYRLESEYNAPTSLSWRPYKLARWFNATAEQKSNIKLPYSAKLALDQFGHDAVLLQSEWDIKALHRANPDIRFEEMRVTTYE</sequence>
<keyword evidence="5 7" id="KW-0648">Protein biosynthesis</keyword>
<dbReference type="Pfam" id="PF00009">
    <property type="entry name" value="GTP_EFTU"/>
    <property type="match status" value="1"/>
</dbReference>
<dbReference type="EMBL" id="SJPT01000005">
    <property type="protein sequence ID" value="TWU22406.1"/>
    <property type="molecule type" value="Genomic_DNA"/>
</dbReference>
<dbReference type="NCBIfam" id="TIGR00503">
    <property type="entry name" value="prfC"/>
    <property type="match status" value="1"/>
</dbReference>
<dbReference type="FunFam" id="3.40.50.300:FF:000542">
    <property type="entry name" value="Peptide chain release factor 3"/>
    <property type="match status" value="1"/>
</dbReference>
<keyword evidence="4 7" id="KW-0547">Nucleotide-binding</keyword>
<dbReference type="GO" id="GO:0005829">
    <property type="term" value="C:cytosol"/>
    <property type="evidence" value="ECO:0007669"/>
    <property type="project" value="TreeGrafter"/>
</dbReference>
<dbReference type="SUPFAM" id="SSF50447">
    <property type="entry name" value="Translation proteins"/>
    <property type="match status" value="1"/>
</dbReference>
<keyword evidence="3 7" id="KW-0963">Cytoplasm</keyword>
<keyword evidence="6 7" id="KW-0342">GTP-binding</keyword>
<evidence type="ECO:0000256" key="2">
    <source>
        <dbReference type="ARBA" id="ARBA00009978"/>
    </source>
</evidence>
<dbReference type="GO" id="GO:0016149">
    <property type="term" value="F:translation release factor activity, codon specific"/>
    <property type="evidence" value="ECO:0007669"/>
    <property type="project" value="UniProtKB-UniRule"/>
</dbReference>